<proteinExistence type="predicted"/>
<evidence type="ECO:0000313" key="4">
    <source>
        <dbReference type="EMBL" id="QZT33983.1"/>
    </source>
</evidence>
<keyword evidence="2" id="KW-0812">Transmembrane</keyword>
<name>A0A8X8LAI6_CALTT</name>
<evidence type="ECO:0000259" key="3">
    <source>
        <dbReference type="Pfam" id="PF10145"/>
    </source>
</evidence>
<keyword evidence="5" id="KW-1185">Reference proteome</keyword>
<dbReference type="PANTHER" id="PTHR37813">
    <property type="entry name" value="FELS-2 PROPHAGE PROTEIN"/>
    <property type="match status" value="1"/>
</dbReference>
<accession>A0A8X8LAI6</accession>
<organism evidence="4 5">
    <name type="scientific">Caldalkalibacillus thermarum (strain TA2.A1)</name>
    <dbReference type="NCBI Taxonomy" id="986075"/>
    <lineage>
        <taxon>Bacteria</taxon>
        <taxon>Bacillati</taxon>
        <taxon>Bacillota</taxon>
        <taxon>Bacilli</taxon>
        <taxon>Bacillales</taxon>
        <taxon>Bacillaceae</taxon>
        <taxon>Caldalkalibacillus</taxon>
    </lineage>
</organism>
<sequence>MADGRIVIDTILNKEPAEKGFSNLQKSLQTAAGKTKQIGKNMTTYLTAPLVAFGGAAMVAANDLDKAYANIRAGTGATGEDLESLKQSFKNVFENVPQSADEVSRALADLNTRTGLVGEPLEKLTKQFLDLSRVSGVEATALIRDATRVFGDWSIETENQAESLDYLWKVSQNTGIGIDRLSQQMVQFGAPLRQMGFGFEESAALLAKFEKEGVNAELVMGSMRIALGNMAREGIDAREGLQQTMEAIKNAGSESEANAIAMEMFGARAGPDMAAAIREGRFEIDDLIATLETSDETIQKAGEETMTFGERMAMLKNQVQIGLEPVGRILIDLAEKWLPPVINLVQQVAEWFANLSPAGQMVIFAIGGIVAVISPLLGMFSMVVSAISTLMPLFAALTGPVGLVIAAIAALIAIGVLLWKNWDTIKEKAREFGQAIKDRIQEMRDRVKERIRNMINSALEWFESLRQKAVEKVTKLKDRGVAIFHEMWNGIKSFFLSILKGGLLGLINDYILKPFFDIDLFQIGKDIINGLWRGISSMAGTLKKNIERFINKYVPGPVKKILGIASPSKLFMELGEDTGEGFEIGLAKSMRSIVKQAENLAQAAIPDIKPGLASLGTANHIQTINNMRGLLEGATFVVREDADIDRITERVGETLRQQADWQIRALGGV</sequence>
<evidence type="ECO:0000256" key="1">
    <source>
        <dbReference type="ARBA" id="ARBA00022612"/>
    </source>
</evidence>
<dbReference type="Proteomes" id="UP000825179">
    <property type="component" value="Chromosome"/>
</dbReference>
<dbReference type="AlphaFoldDB" id="A0A8X8LAI6"/>
<feature type="domain" description="Phage tail tape measure protein" evidence="3">
    <location>
        <begin position="95"/>
        <end position="265"/>
    </location>
</feature>
<dbReference type="KEGG" id="cthu:HUR95_00645"/>
<dbReference type="NCBIfam" id="TIGR01760">
    <property type="entry name" value="tape_meas_TP901"/>
    <property type="match status" value="1"/>
</dbReference>
<feature type="transmembrane region" description="Helical" evidence="2">
    <location>
        <begin position="393"/>
        <end position="419"/>
    </location>
</feature>
<reference evidence="4 5" key="1">
    <citation type="journal article" date="2020" name="Extremophiles">
        <title>Genomic analysis of Caldalkalibacillus thermarum TA2.A1 reveals aerobic alkaliphilic metabolism and evolutionary hallmarks linking alkaliphilic bacteria and plant life.</title>
        <authorList>
            <person name="de Jong S.I."/>
            <person name="van den Broek M.A."/>
            <person name="Merkel A.Y."/>
            <person name="de la Torre Cortes P."/>
            <person name="Kalamorz F."/>
            <person name="Cook G.M."/>
            <person name="van Loosdrecht M.C.M."/>
            <person name="McMillan D.G.G."/>
        </authorList>
    </citation>
    <scope>NUCLEOTIDE SEQUENCE [LARGE SCALE GENOMIC DNA]</scope>
    <source>
        <strain evidence="4 5">TA2.A1</strain>
    </source>
</reference>
<keyword evidence="1" id="KW-1188">Viral release from host cell</keyword>
<keyword evidence="2" id="KW-0472">Membrane</keyword>
<dbReference type="EMBL" id="CP082237">
    <property type="protein sequence ID" value="QZT33983.1"/>
    <property type="molecule type" value="Genomic_DNA"/>
</dbReference>
<evidence type="ECO:0000313" key="5">
    <source>
        <dbReference type="Proteomes" id="UP000825179"/>
    </source>
</evidence>
<dbReference type="InterPro" id="IPR010090">
    <property type="entry name" value="Phage_tape_meas"/>
</dbReference>
<evidence type="ECO:0000256" key="2">
    <source>
        <dbReference type="SAM" id="Phobius"/>
    </source>
</evidence>
<feature type="transmembrane region" description="Helical" evidence="2">
    <location>
        <begin position="362"/>
        <end position="387"/>
    </location>
</feature>
<dbReference type="RefSeq" id="WP_222822841.1">
    <property type="nucleotide sequence ID" value="NZ_CP082237.1"/>
</dbReference>
<dbReference type="Pfam" id="PF10145">
    <property type="entry name" value="PhageMin_Tail"/>
    <property type="match status" value="1"/>
</dbReference>
<keyword evidence="2" id="KW-1133">Transmembrane helix</keyword>
<protein>
    <submittedName>
        <fullName evidence="4">Phage tail tape measure protein</fullName>
    </submittedName>
</protein>
<dbReference type="PANTHER" id="PTHR37813:SF1">
    <property type="entry name" value="FELS-2 PROPHAGE PROTEIN"/>
    <property type="match status" value="1"/>
</dbReference>
<gene>
    <name evidence="4" type="ORF">HUR95_00645</name>
</gene>